<evidence type="ECO:0000256" key="12">
    <source>
        <dbReference type="SAM" id="Phobius"/>
    </source>
</evidence>
<keyword evidence="4" id="KW-1003">Cell membrane</keyword>
<evidence type="ECO:0000256" key="2">
    <source>
        <dbReference type="ARBA" id="ARBA00004651"/>
    </source>
</evidence>
<protein>
    <recommendedName>
        <fullName evidence="3">histidine kinase</fullName>
        <ecNumber evidence="3">2.7.13.3</ecNumber>
    </recommendedName>
</protein>
<keyword evidence="11 12" id="KW-0472">Membrane</keyword>
<feature type="domain" description="Histidine kinase" evidence="13">
    <location>
        <begin position="266"/>
        <end position="475"/>
    </location>
</feature>
<keyword evidence="12" id="KW-0812">Transmembrane</keyword>
<dbReference type="CDD" id="cd00075">
    <property type="entry name" value="HATPase"/>
    <property type="match status" value="1"/>
</dbReference>
<name>A0A398AY14_9BACI</name>
<dbReference type="CDD" id="cd00082">
    <property type="entry name" value="HisKA"/>
    <property type="match status" value="1"/>
</dbReference>
<evidence type="ECO:0000256" key="11">
    <source>
        <dbReference type="ARBA" id="ARBA00023136"/>
    </source>
</evidence>
<dbReference type="AlphaFoldDB" id="A0A398AY14"/>
<dbReference type="InterPro" id="IPR036097">
    <property type="entry name" value="HisK_dim/P_sf"/>
</dbReference>
<dbReference type="EMBL" id="QWVT01000045">
    <property type="protein sequence ID" value="RID81934.1"/>
    <property type="molecule type" value="Genomic_DNA"/>
</dbReference>
<dbReference type="InterPro" id="IPR050736">
    <property type="entry name" value="Sensor_HK_Regulatory"/>
</dbReference>
<keyword evidence="8 15" id="KW-0418">Kinase</keyword>
<dbReference type="PANTHER" id="PTHR43711">
    <property type="entry name" value="TWO-COMPONENT HISTIDINE KINASE"/>
    <property type="match status" value="1"/>
</dbReference>
<dbReference type="InterPro" id="IPR003660">
    <property type="entry name" value="HAMP_dom"/>
</dbReference>
<dbReference type="Proteomes" id="UP000265816">
    <property type="component" value="Unassembled WGS sequence"/>
</dbReference>
<evidence type="ECO:0000256" key="9">
    <source>
        <dbReference type="ARBA" id="ARBA00022840"/>
    </source>
</evidence>
<dbReference type="InterPro" id="IPR005467">
    <property type="entry name" value="His_kinase_dom"/>
</dbReference>
<dbReference type="SUPFAM" id="SSF47384">
    <property type="entry name" value="Homodimeric domain of signal transducing histidine kinase"/>
    <property type="match status" value="1"/>
</dbReference>
<dbReference type="Pfam" id="PF02518">
    <property type="entry name" value="HATPase_c"/>
    <property type="match status" value="1"/>
</dbReference>
<dbReference type="SUPFAM" id="SSF158472">
    <property type="entry name" value="HAMP domain-like"/>
    <property type="match status" value="1"/>
</dbReference>
<keyword evidence="5" id="KW-0597">Phosphoprotein</keyword>
<dbReference type="GO" id="GO:0000155">
    <property type="term" value="F:phosphorelay sensor kinase activity"/>
    <property type="evidence" value="ECO:0007669"/>
    <property type="project" value="InterPro"/>
</dbReference>
<dbReference type="Gene3D" id="3.30.565.10">
    <property type="entry name" value="Histidine kinase-like ATPase, C-terminal domain"/>
    <property type="match status" value="1"/>
</dbReference>
<evidence type="ECO:0000313" key="16">
    <source>
        <dbReference type="Proteomes" id="UP000265816"/>
    </source>
</evidence>
<dbReference type="SMART" id="SM00388">
    <property type="entry name" value="HisKA"/>
    <property type="match status" value="1"/>
</dbReference>
<feature type="transmembrane region" description="Helical" evidence="12">
    <location>
        <begin position="182"/>
        <end position="203"/>
    </location>
</feature>
<dbReference type="SMART" id="SM00304">
    <property type="entry name" value="HAMP"/>
    <property type="match status" value="1"/>
</dbReference>
<dbReference type="InterPro" id="IPR036890">
    <property type="entry name" value="HATPase_C_sf"/>
</dbReference>
<gene>
    <name evidence="15" type="ORF">D1970_20410</name>
</gene>
<comment type="caution">
    <text evidence="15">The sequence shown here is derived from an EMBL/GenBank/DDBJ whole genome shotgun (WGS) entry which is preliminary data.</text>
</comment>
<evidence type="ECO:0000256" key="1">
    <source>
        <dbReference type="ARBA" id="ARBA00000085"/>
    </source>
</evidence>
<comment type="catalytic activity">
    <reaction evidence="1">
        <text>ATP + protein L-histidine = ADP + protein N-phospho-L-histidine.</text>
        <dbReference type="EC" id="2.7.13.3"/>
    </reaction>
</comment>
<dbReference type="PRINTS" id="PR00344">
    <property type="entry name" value="BCTRLSENSOR"/>
</dbReference>
<dbReference type="CDD" id="cd06225">
    <property type="entry name" value="HAMP"/>
    <property type="match status" value="1"/>
</dbReference>
<keyword evidence="6" id="KW-0808">Transferase</keyword>
<dbReference type="PROSITE" id="PS50885">
    <property type="entry name" value="HAMP"/>
    <property type="match status" value="1"/>
</dbReference>
<comment type="subcellular location">
    <subcellularLocation>
        <location evidence="2">Cell membrane</location>
        <topology evidence="2">Multi-pass membrane protein</topology>
    </subcellularLocation>
</comment>
<reference evidence="15 16" key="1">
    <citation type="submission" date="2018-08" db="EMBL/GenBank/DDBJ databases">
        <title>Bacillus jemisoniae sp. nov., Bacillus chryseoplanitiae sp. nov., Bacillus resnikiae sp. nov., and Bacillus frankliniae sp. nov., isolated from Viking spacecraft and associated surfaces.</title>
        <authorList>
            <person name="Seuylemezian A."/>
            <person name="Vaishampayan P."/>
        </authorList>
    </citation>
    <scope>NUCLEOTIDE SEQUENCE [LARGE SCALE GENOMIC DNA]</scope>
    <source>
        <strain evidence="15 16">JJ-247</strain>
    </source>
</reference>
<keyword evidence="12" id="KW-1133">Transmembrane helix</keyword>
<evidence type="ECO:0000256" key="8">
    <source>
        <dbReference type="ARBA" id="ARBA00022777"/>
    </source>
</evidence>
<dbReference type="PANTHER" id="PTHR43711:SF1">
    <property type="entry name" value="HISTIDINE KINASE 1"/>
    <property type="match status" value="1"/>
</dbReference>
<keyword evidence="16" id="KW-1185">Reference proteome</keyword>
<dbReference type="Pfam" id="PF00672">
    <property type="entry name" value="HAMP"/>
    <property type="match status" value="1"/>
</dbReference>
<keyword evidence="9" id="KW-0067">ATP-binding</keyword>
<evidence type="ECO:0000256" key="6">
    <source>
        <dbReference type="ARBA" id="ARBA00022679"/>
    </source>
</evidence>
<evidence type="ECO:0000256" key="3">
    <source>
        <dbReference type="ARBA" id="ARBA00012438"/>
    </source>
</evidence>
<dbReference type="GO" id="GO:0005886">
    <property type="term" value="C:plasma membrane"/>
    <property type="evidence" value="ECO:0007669"/>
    <property type="project" value="UniProtKB-SubCell"/>
</dbReference>
<keyword evidence="7" id="KW-0547">Nucleotide-binding</keyword>
<feature type="transmembrane region" description="Helical" evidence="12">
    <location>
        <begin position="20"/>
        <end position="38"/>
    </location>
</feature>
<dbReference type="OrthoDB" id="9813151at2"/>
<accession>A0A398AY14</accession>
<dbReference type="InterPro" id="IPR003594">
    <property type="entry name" value="HATPase_dom"/>
</dbReference>
<organism evidence="15 16">
    <name type="scientific">Mesobacillus zeae</name>
    <dbReference type="NCBI Taxonomy" id="1917180"/>
    <lineage>
        <taxon>Bacteria</taxon>
        <taxon>Bacillati</taxon>
        <taxon>Bacillota</taxon>
        <taxon>Bacilli</taxon>
        <taxon>Bacillales</taxon>
        <taxon>Bacillaceae</taxon>
        <taxon>Mesobacillus</taxon>
    </lineage>
</organism>
<sequence length="475" mass="53551">MYMNDKQRTPMLRYWTTRYVLTLFLGLIILGAGSLWMIKQTTLENRLNLLEYLAAEMADRVVESNGEIGFGNSFGKIMDQRTRVLQMDRPPQVIVADLEGNLASVPEHHGMMRGERESETRIIVDSIPVEFLTSKDKIQIFNDNAGTKVYAVKAPIFFSGEQAGWSIVLQDEDTLTEVNQEYRLLVTLLAGLGLLGWLVIYLLSKRIVKPVQEVANAAAQIREGNYDIKLQSTAKEQEIFELTESFREMASRLMQLEQLRAELLAGVTHDLKTPMTSISGLVQAVRDGVVTPTEEKEFLDITLKEIKRLQNMIGDLLDFNSLAAGAVSIHPERGNMAELVPEIVREWVVSQQDTLNYEVIVPEQAILRETDPFRLKQIMVNLLNNAFHSLDEEGRITVTLTDQAIDVTDTGTGIPESEQPYVFERFFRGEKKKLKVRGLGLGLPFSKLMAKSLGADLLLKESSPKGSTFTILWKK</sequence>
<proteinExistence type="predicted"/>
<dbReference type="InterPro" id="IPR003661">
    <property type="entry name" value="HisK_dim/P_dom"/>
</dbReference>
<keyword evidence="10" id="KW-0902">Two-component regulatory system</keyword>
<evidence type="ECO:0000313" key="15">
    <source>
        <dbReference type="EMBL" id="RID81934.1"/>
    </source>
</evidence>
<dbReference type="SMART" id="SM00387">
    <property type="entry name" value="HATPase_c"/>
    <property type="match status" value="1"/>
</dbReference>
<dbReference type="PROSITE" id="PS50109">
    <property type="entry name" value="HIS_KIN"/>
    <property type="match status" value="1"/>
</dbReference>
<evidence type="ECO:0000256" key="7">
    <source>
        <dbReference type="ARBA" id="ARBA00022741"/>
    </source>
</evidence>
<evidence type="ECO:0000259" key="13">
    <source>
        <dbReference type="PROSITE" id="PS50109"/>
    </source>
</evidence>
<evidence type="ECO:0000256" key="5">
    <source>
        <dbReference type="ARBA" id="ARBA00022553"/>
    </source>
</evidence>
<dbReference type="Gene3D" id="6.10.340.10">
    <property type="match status" value="1"/>
</dbReference>
<dbReference type="SUPFAM" id="SSF55874">
    <property type="entry name" value="ATPase domain of HSP90 chaperone/DNA topoisomerase II/histidine kinase"/>
    <property type="match status" value="1"/>
</dbReference>
<dbReference type="EC" id="2.7.13.3" evidence="3"/>
<evidence type="ECO:0000259" key="14">
    <source>
        <dbReference type="PROSITE" id="PS50885"/>
    </source>
</evidence>
<evidence type="ECO:0000256" key="10">
    <source>
        <dbReference type="ARBA" id="ARBA00023012"/>
    </source>
</evidence>
<dbReference type="InterPro" id="IPR004358">
    <property type="entry name" value="Sig_transdc_His_kin-like_C"/>
</dbReference>
<evidence type="ECO:0000256" key="4">
    <source>
        <dbReference type="ARBA" id="ARBA00022475"/>
    </source>
</evidence>
<feature type="domain" description="HAMP" evidence="14">
    <location>
        <begin position="205"/>
        <end position="258"/>
    </location>
</feature>
<dbReference type="Gene3D" id="1.10.287.130">
    <property type="match status" value="1"/>
</dbReference>
<dbReference type="GO" id="GO:0005524">
    <property type="term" value="F:ATP binding"/>
    <property type="evidence" value="ECO:0007669"/>
    <property type="project" value="UniProtKB-KW"/>
</dbReference>
<dbReference type="Pfam" id="PF00512">
    <property type="entry name" value="HisKA"/>
    <property type="match status" value="1"/>
</dbReference>